<sequence length="133" mass="14320">MNSRFETLVLDSQGLSAWIAQDREVLAVLRAFHGMGAEVVVGANTIVEVGHGRINLSRLSWVLSQARVEPVTARTARAAAQLLREAGLGGHRHAVDATVAEVACRQPGPVAMLTSDVGDMRRLCGDRVRLVRV</sequence>
<dbReference type="Proteomes" id="UP000219072">
    <property type="component" value="Unassembled WGS sequence"/>
</dbReference>
<dbReference type="InterPro" id="IPR029060">
    <property type="entry name" value="PIN-like_dom_sf"/>
</dbReference>
<dbReference type="AlphaFoldDB" id="A0A286E4I2"/>
<dbReference type="Gene3D" id="3.40.50.1010">
    <property type="entry name" value="5'-nuclease"/>
    <property type="match status" value="1"/>
</dbReference>
<dbReference type="EMBL" id="OCNE01000023">
    <property type="protein sequence ID" value="SOD65803.1"/>
    <property type="molecule type" value="Genomic_DNA"/>
</dbReference>
<organism evidence="1 2">
    <name type="scientific">Streptomyces zhaozhouensis</name>
    <dbReference type="NCBI Taxonomy" id="1300267"/>
    <lineage>
        <taxon>Bacteria</taxon>
        <taxon>Bacillati</taxon>
        <taxon>Actinomycetota</taxon>
        <taxon>Actinomycetes</taxon>
        <taxon>Kitasatosporales</taxon>
        <taxon>Streptomycetaceae</taxon>
        <taxon>Streptomyces</taxon>
    </lineage>
</organism>
<dbReference type="SUPFAM" id="SSF88723">
    <property type="entry name" value="PIN domain-like"/>
    <property type="match status" value="1"/>
</dbReference>
<gene>
    <name evidence="1" type="ORF">SAMN06297387_12357</name>
</gene>
<name>A0A286E4I2_9ACTN</name>
<accession>A0A286E4I2</accession>
<evidence type="ECO:0000313" key="1">
    <source>
        <dbReference type="EMBL" id="SOD65803.1"/>
    </source>
</evidence>
<reference evidence="1 2" key="1">
    <citation type="submission" date="2017-09" db="EMBL/GenBank/DDBJ databases">
        <authorList>
            <person name="Ehlers B."/>
            <person name="Leendertz F.H."/>
        </authorList>
    </citation>
    <scope>NUCLEOTIDE SEQUENCE [LARGE SCALE GENOMIC DNA]</scope>
    <source>
        <strain evidence="1 2">CGMCC 4.7095</strain>
    </source>
</reference>
<proteinExistence type="predicted"/>
<evidence type="ECO:0000313" key="2">
    <source>
        <dbReference type="Proteomes" id="UP000219072"/>
    </source>
</evidence>
<keyword evidence="2" id="KW-1185">Reference proteome</keyword>
<dbReference type="OrthoDB" id="3292949at2"/>
<protein>
    <recommendedName>
        <fullName evidence="3">PIN domain-containing protein</fullName>
    </recommendedName>
</protein>
<evidence type="ECO:0008006" key="3">
    <source>
        <dbReference type="Google" id="ProtNLM"/>
    </source>
</evidence>
<dbReference type="RefSeq" id="WP_097233543.1">
    <property type="nucleotide sequence ID" value="NZ_OCNE01000023.1"/>
</dbReference>